<dbReference type="EMBL" id="QLNQ01000028">
    <property type="protein sequence ID" value="RCK57914.1"/>
    <property type="molecule type" value="Genomic_DNA"/>
</dbReference>
<comment type="caution">
    <text evidence="2">The sequence shown here is derived from an EMBL/GenBank/DDBJ whole genome shotgun (WGS) entry which is preliminary data.</text>
</comment>
<keyword evidence="3" id="KW-1185">Reference proteome</keyword>
<organism evidence="2 3">
    <name type="scientific">Candida viswanathii</name>
    <dbReference type="NCBI Taxonomy" id="5486"/>
    <lineage>
        <taxon>Eukaryota</taxon>
        <taxon>Fungi</taxon>
        <taxon>Dikarya</taxon>
        <taxon>Ascomycota</taxon>
        <taxon>Saccharomycotina</taxon>
        <taxon>Pichiomycetes</taxon>
        <taxon>Debaryomycetaceae</taxon>
        <taxon>Candida/Lodderomyces clade</taxon>
        <taxon>Candida</taxon>
    </lineage>
</organism>
<feature type="region of interest" description="Disordered" evidence="1">
    <location>
        <begin position="291"/>
        <end position="317"/>
    </location>
</feature>
<proteinExistence type="predicted"/>
<evidence type="ECO:0000313" key="2">
    <source>
        <dbReference type="EMBL" id="RCK57914.1"/>
    </source>
</evidence>
<accession>A0A367XWG4</accession>
<feature type="compositionally biased region" description="Basic and acidic residues" evidence="1">
    <location>
        <begin position="291"/>
        <end position="303"/>
    </location>
</feature>
<protein>
    <submittedName>
        <fullName evidence="2">Uncharacterized protein</fullName>
    </submittedName>
</protein>
<feature type="region of interest" description="Disordered" evidence="1">
    <location>
        <begin position="345"/>
        <end position="367"/>
    </location>
</feature>
<dbReference type="AlphaFoldDB" id="A0A367XWG4"/>
<name>A0A367XWG4_9ASCO</name>
<gene>
    <name evidence="2" type="ORF">Cantr_06880</name>
</gene>
<reference evidence="2 3" key="1">
    <citation type="submission" date="2018-06" db="EMBL/GenBank/DDBJ databases">
        <title>Whole genome sequencing of Candida tropicalis (genome annotated by CSBL at Korea University).</title>
        <authorList>
            <person name="Ahn J."/>
        </authorList>
    </citation>
    <scope>NUCLEOTIDE SEQUENCE [LARGE SCALE GENOMIC DNA]</scope>
    <source>
        <strain evidence="2 3">ATCC 20962</strain>
    </source>
</reference>
<dbReference type="OrthoDB" id="4075427at2759"/>
<evidence type="ECO:0000256" key="1">
    <source>
        <dbReference type="SAM" id="MobiDB-lite"/>
    </source>
</evidence>
<dbReference type="Proteomes" id="UP000253472">
    <property type="component" value="Unassembled WGS sequence"/>
</dbReference>
<evidence type="ECO:0000313" key="3">
    <source>
        <dbReference type="Proteomes" id="UP000253472"/>
    </source>
</evidence>
<sequence>MTHTLSSKIIPTNVVAGPQIISSNEPLSSVPQVEDIRDPHDSTKLIGTYRYDIPILILDLKHWPGAPAGIIVFTDFSKISSRTTMQGGRVPNSIVESVYGFGTQELSRDMLFNTSIQTDEYERLVQAMAESTVLQEHGCVLARYCFDLKVKSRKYMEGFFNRIKLVDKENIGKVFDGLEFQFLNMLDRMREFCGPLGGAYKEFRASYDFGSFEIRNRDKQKNYIEVESQMGARKKPRLDDGGAASKLLFNKKAPDSQKVNFDTQLTQEPDLEKLSTDFVLGLFPKTIPRDSKLNAENKVKEESEPGTMPPPSAPTSKPLTARPLGAALLFRPVAADSQLSLKEEPQNEILVPNTQSPEDGKAVPASNIADDDSIMTIAEADGNSLWNEATQLFLESVTVKDDVTMKELFSLESIDENDTFNLRSVKVKGVLYLGSWRVIRKRFCKLAPIKIILEDAENAKATIDLELSNEDELASFFGLLQSDIGESQSNKIKTQLKKLIDLRETTVNVKVTRKIRRLSTNYRFAYWTCSSSIENLLTQLNT</sequence>